<accession>A0A6S7B0Y2</accession>
<name>A0A6S7B0Y2_9BURK</name>
<gene>
    <name evidence="2" type="ORF">LMG3458_06156</name>
</gene>
<dbReference type="InterPro" id="IPR036515">
    <property type="entry name" value="Transposase_17_sf"/>
</dbReference>
<dbReference type="GO" id="GO:0004803">
    <property type="term" value="F:transposase activity"/>
    <property type="evidence" value="ECO:0007669"/>
    <property type="project" value="InterPro"/>
</dbReference>
<dbReference type="SUPFAM" id="SSF143422">
    <property type="entry name" value="Transposase IS200-like"/>
    <property type="match status" value="1"/>
</dbReference>
<dbReference type="Proteomes" id="UP000494111">
    <property type="component" value="Unassembled WGS sequence"/>
</dbReference>
<dbReference type="GO" id="GO:0006313">
    <property type="term" value="P:DNA transposition"/>
    <property type="evidence" value="ECO:0007669"/>
    <property type="project" value="InterPro"/>
</dbReference>
<protein>
    <recommendedName>
        <fullName evidence="1">Transposase IS200-like domain-containing protein</fullName>
    </recommendedName>
</protein>
<evidence type="ECO:0000313" key="3">
    <source>
        <dbReference type="Proteomes" id="UP000494111"/>
    </source>
</evidence>
<dbReference type="InterPro" id="IPR002686">
    <property type="entry name" value="Transposase_17"/>
</dbReference>
<reference evidence="2 3" key="1">
    <citation type="submission" date="2020-04" db="EMBL/GenBank/DDBJ databases">
        <authorList>
            <person name="De Canck E."/>
        </authorList>
    </citation>
    <scope>NUCLEOTIDE SEQUENCE [LARGE SCALE GENOMIC DNA]</scope>
    <source>
        <strain evidence="2 3">LMG 3458</strain>
    </source>
</reference>
<sequence>MAPRLPRLIVPHCPHHVVQRGHSRQAVFVSADVYDAYLADINEKKVELGVQLHAYCLMTNHVHLLLTPGDDVSGISRLMREVARRATRRFNDRSGRSGSLWESRYKSSVVQTETYLLACMRYIELNPVRAAMVARCEDYQWSSYRARMGLCDSSRLDLHPVYLALAVDERLRHMTYKDYVRSQESADEVALMRRASREGHPTADDEFKAALELSLGRRVASKARGRPRKT</sequence>
<dbReference type="Pfam" id="PF01797">
    <property type="entry name" value="Y1_Tnp"/>
    <property type="match status" value="1"/>
</dbReference>
<dbReference type="PANTHER" id="PTHR34322:SF2">
    <property type="entry name" value="TRANSPOSASE IS200-LIKE DOMAIN-CONTAINING PROTEIN"/>
    <property type="match status" value="1"/>
</dbReference>
<organism evidence="2 3">
    <name type="scientific">Achromobacter deleyi</name>
    <dbReference type="NCBI Taxonomy" id="1353891"/>
    <lineage>
        <taxon>Bacteria</taxon>
        <taxon>Pseudomonadati</taxon>
        <taxon>Pseudomonadota</taxon>
        <taxon>Betaproteobacteria</taxon>
        <taxon>Burkholderiales</taxon>
        <taxon>Alcaligenaceae</taxon>
        <taxon>Achromobacter</taxon>
    </lineage>
</organism>
<dbReference type="RefSeq" id="WP_175196653.1">
    <property type="nucleotide sequence ID" value="NZ_CADIJO010000048.1"/>
</dbReference>
<dbReference type="PANTHER" id="PTHR34322">
    <property type="entry name" value="TRANSPOSASE, Y1_TNP DOMAIN-CONTAINING"/>
    <property type="match status" value="1"/>
</dbReference>
<proteinExistence type="predicted"/>
<dbReference type="Gene3D" id="3.30.70.1290">
    <property type="entry name" value="Transposase IS200-like"/>
    <property type="match status" value="1"/>
</dbReference>
<evidence type="ECO:0000313" key="2">
    <source>
        <dbReference type="EMBL" id="CAB3743696.1"/>
    </source>
</evidence>
<feature type="domain" description="Transposase IS200-like" evidence="1">
    <location>
        <begin position="10"/>
        <end position="126"/>
    </location>
</feature>
<dbReference type="SMART" id="SM01321">
    <property type="entry name" value="Y1_Tnp"/>
    <property type="match status" value="1"/>
</dbReference>
<evidence type="ECO:0000259" key="1">
    <source>
        <dbReference type="SMART" id="SM01321"/>
    </source>
</evidence>
<dbReference type="AlphaFoldDB" id="A0A6S7B0Y2"/>
<dbReference type="GO" id="GO:0003677">
    <property type="term" value="F:DNA binding"/>
    <property type="evidence" value="ECO:0007669"/>
    <property type="project" value="InterPro"/>
</dbReference>
<dbReference type="EMBL" id="CADIJO010000048">
    <property type="protein sequence ID" value="CAB3743696.1"/>
    <property type="molecule type" value="Genomic_DNA"/>
</dbReference>